<dbReference type="AlphaFoldDB" id="A0A9N9P4X3"/>
<feature type="compositionally biased region" description="Polar residues" evidence="1">
    <location>
        <begin position="7"/>
        <end position="19"/>
    </location>
</feature>
<protein>
    <submittedName>
        <fullName evidence="2">7954_t:CDS:1</fullName>
    </submittedName>
</protein>
<gene>
    <name evidence="2" type="ORF">DERYTH_LOCUS20797</name>
</gene>
<feature type="non-terminal residue" evidence="2">
    <location>
        <position position="51"/>
    </location>
</feature>
<organism evidence="2 3">
    <name type="scientific">Dentiscutata erythropus</name>
    <dbReference type="NCBI Taxonomy" id="1348616"/>
    <lineage>
        <taxon>Eukaryota</taxon>
        <taxon>Fungi</taxon>
        <taxon>Fungi incertae sedis</taxon>
        <taxon>Mucoromycota</taxon>
        <taxon>Glomeromycotina</taxon>
        <taxon>Glomeromycetes</taxon>
        <taxon>Diversisporales</taxon>
        <taxon>Gigasporaceae</taxon>
        <taxon>Dentiscutata</taxon>
    </lineage>
</organism>
<evidence type="ECO:0000313" key="3">
    <source>
        <dbReference type="Proteomes" id="UP000789405"/>
    </source>
</evidence>
<sequence>MCKKYGLTNSRKPTNSTKAGSIHTKPQLGVIMVTQHSPILTNTQELRKRKE</sequence>
<dbReference type="EMBL" id="CAJVPY010025222">
    <property type="protein sequence ID" value="CAG8787921.1"/>
    <property type="molecule type" value="Genomic_DNA"/>
</dbReference>
<accession>A0A9N9P4X3</accession>
<evidence type="ECO:0000313" key="2">
    <source>
        <dbReference type="EMBL" id="CAG8787921.1"/>
    </source>
</evidence>
<dbReference type="Proteomes" id="UP000789405">
    <property type="component" value="Unassembled WGS sequence"/>
</dbReference>
<name>A0A9N9P4X3_9GLOM</name>
<comment type="caution">
    <text evidence="2">The sequence shown here is derived from an EMBL/GenBank/DDBJ whole genome shotgun (WGS) entry which is preliminary data.</text>
</comment>
<feature type="region of interest" description="Disordered" evidence="1">
    <location>
        <begin position="1"/>
        <end position="23"/>
    </location>
</feature>
<keyword evidence="3" id="KW-1185">Reference proteome</keyword>
<reference evidence="2" key="1">
    <citation type="submission" date="2021-06" db="EMBL/GenBank/DDBJ databases">
        <authorList>
            <person name="Kallberg Y."/>
            <person name="Tangrot J."/>
            <person name="Rosling A."/>
        </authorList>
    </citation>
    <scope>NUCLEOTIDE SEQUENCE</scope>
    <source>
        <strain evidence="2">MA453B</strain>
    </source>
</reference>
<evidence type="ECO:0000256" key="1">
    <source>
        <dbReference type="SAM" id="MobiDB-lite"/>
    </source>
</evidence>
<proteinExistence type="predicted"/>